<dbReference type="OrthoDB" id="9797095at2"/>
<dbReference type="AlphaFoldDB" id="A0A1T2L7B0"/>
<evidence type="ECO:0000313" key="4">
    <source>
        <dbReference type="Proteomes" id="UP000191110"/>
    </source>
</evidence>
<dbReference type="CDD" id="cd10456">
    <property type="entry name" value="GIY-YIG_UPF0213"/>
    <property type="match status" value="1"/>
</dbReference>
<dbReference type="EMBL" id="MPRL01000015">
    <property type="protein sequence ID" value="OOZ40998.1"/>
    <property type="molecule type" value="Genomic_DNA"/>
</dbReference>
<proteinExistence type="inferred from homology"/>
<dbReference type="Pfam" id="PF01541">
    <property type="entry name" value="GIY-YIG"/>
    <property type="match status" value="1"/>
</dbReference>
<dbReference type="RefSeq" id="WP_078483102.1">
    <property type="nucleotide sequence ID" value="NZ_MPRL01000015.1"/>
</dbReference>
<comment type="caution">
    <text evidence="3">The sequence shown here is derived from an EMBL/GenBank/DDBJ whole genome shotgun (WGS) entry which is preliminary data.</text>
</comment>
<dbReference type="Gene3D" id="3.40.1440.10">
    <property type="entry name" value="GIY-YIG endonuclease"/>
    <property type="match status" value="1"/>
</dbReference>
<feature type="domain" description="GIY-YIG" evidence="2">
    <location>
        <begin position="6"/>
        <end position="82"/>
    </location>
</feature>
<dbReference type="PROSITE" id="PS50164">
    <property type="entry name" value="GIY_YIG"/>
    <property type="match status" value="1"/>
</dbReference>
<dbReference type="Proteomes" id="UP000191110">
    <property type="component" value="Unassembled WGS sequence"/>
</dbReference>
<comment type="similarity">
    <text evidence="1">Belongs to the UPF0213 family.</text>
</comment>
<keyword evidence="4" id="KW-1185">Reference proteome</keyword>
<organism evidence="3 4">
    <name type="scientific">Solemya pervernicosa gill symbiont</name>
    <dbReference type="NCBI Taxonomy" id="642797"/>
    <lineage>
        <taxon>Bacteria</taxon>
        <taxon>Pseudomonadati</taxon>
        <taxon>Pseudomonadota</taxon>
        <taxon>Gammaproteobacteria</taxon>
        <taxon>sulfur-oxidizing symbionts</taxon>
    </lineage>
</organism>
<dbReference type="SMART" id="SM00465">
    <property type="entry name" value="GIYc"/>
    <property type="match status" value="1"/>
</dbReference>
<gene>
    <name evidence="3" type="ORF">BOW53_05605</name>
</gene>
<dbReference type="InterPro" id="IPR035901">
    <property type="entry name" value="GIY-YIG_endonuc_sf"/>
</dbReference>
<dbReference type="GO" id="GO:0004519">
    <property type="term" value="F:endonuclease activity"/>
    <property type="evidence" value="ECO:0007669"/>
    <property type="project" value="UniProtKB-KW"/>
</dbReference>
<dbReference type="InterPro" id="IPR000305">
    <property type="entry name" value="GIY-YIG_endonuc"/>
</dbReference>
<dbReference type="InterPro" id="IPR050190">
    <property type="entry name" value="UPF0213_domain"/>
</dbReference>
<dbReference type="PANTHER" id="PTHR34477:SF1">
    <property type="entry name" value="UPF0213 PROTEIN YHBQ"/>
    <property type="match status" value="1"/>
</dbReference>
<evidence type="ECO:0000259" key="2">
    <source>
        <dbReference type="PROSITE" id="PS50164"/>
    </source>
</evidence>
<keyword evidence="3" id="KW-0540">Nuclease</keyword>
<keyword evidence="3" id="KW-0255">Endonuclease</keyword>
<evidence type="ECO:0000313" key="3">
    <source>
        <dbReference type="EMBL" id="OOZ40998.1"/>
    </source>
</evidence>
<accession>A0A1T2L7B0</accession>
<name>A0A1T2L7B0_9GAMM</name>
<protein>
    <submittedName>
        <fullName evidence="3">Endonuclease</fullName>
    </submittedName>
</protein>
<reference evidence="3 4" key="1">
    <citation type="submission" date="2016-11" db="EMBL/GenBank/DDBJ databases">
        <title>Mixed transmission modes and dynamic genome evolution in an obligate animal-bacterial symbiosis.</title>
        <authorList>
            <person name="Russell S.L."/>
            <person name="Corbett-Detig R.B."/>
            <person name="Cavanaugh C.M."/>
        </authorList>
    </citation>
    <scope>NUCLEOTIDE SEQUENCE [LARGE SCALE GENOMIC DNA]</scope>
    <source>
        <strain evidence="3">Sveles-Q1</strain>
    </source>
</reference>
<keyword evidence="3" id="KW-0378">Hydrolase</keyword>
<evidence type="ECO:0000256" key="1">
    <source>
        <dbReference type="ARBA" id="ARBA00007435"/>
    </source>
</evidence>
<dbReference type="PANTHER" id="PTHR34477">
    <property type="entry name" value="UPF0213 PROTEIN YHBQ"/>
    <property type="match status" value="1"/>
</dbReference>
<sequence>MTDSIDEWHTYIVRCSDDTLYTGIAKDLEQRIDQHNAGKLGARYTRARRPVTLIYSEPSASRSEAQKREYAIKQLTRAQKLTLIDD</sequence>
<dbReference type="SUPFAM" id="SSF82771">
    <property type="entry name" value="GIY-YIG endonuclease"/>
    <property type="match status" value="1"/>
</dbReference>